<dbReference type="OrthoDB" id="7776368at2"/>
<reference evidence="2 3" key="1">
    <citation type="submission" date="2017-09" db="EMBL/GenBank/DDBJ databases">
        <authorList>
            <person name="Ehlers B."/>
            <person name="Leendertz F.H."/>
        </authorList>
    </citation>
    <scope>NUCLEOTIDE SEQUENCE [LARGE SCALE GENOMIC DNA]</scope>
    <source>
        <strain evidence="2 3">CGMCC 1.12662</strain>
    </source>
</reference>
<evidence type="ECO:0000313" key="3">
    <source>
        <dbReference type="Proteomes" id="UP000231655"/>
    </source>
</evidence>
<dbReference type="Proteomes" id="UP000231702">
    <property type="component" value="Unassembled WGS sequence"/>
</dbReference>
<evidence type="ECO:0000313" key="2">
    <source>
        <dbReference type="EMBL" id="SNY53222.1"/>
    </source>
</evidence>
<accession>A0A285IZ11</accession>
<dbReference type="Proteomes" id="UP000231655">
    <property type="component" value="Unassembled WGS sequence"/>
</dbReference>
<sequence>MSEHAEQDCEIDWRGGNVTLHVEGSSYSFPLDDLETWIDFYQRQLDLFPKARRLYEAKIQMLKQTVDLRNAL</sequence>
<dbReference type="AlphaFoldDB" id="A0A285IZ11"/>
<proteinExistence type="predicted"/>
<evidence type="ECO:0000313" key="1">
    <source>
        <dbReference type="EMBL" id="PJE25696.1"/>
    </source>
</evidence>
<organism evidence="2 3">
    <name type="scientific">Pseudooceanicola antarcticus</name>
    <dbReference type="NCBI Taxonomy" id="1247613"/>
    <lineage>
        <taxon>Bacteria</taxon>
        <taxon>Pseudomonadati</taxon>
        <taxon>Pseudomonadota</taxon>
        <taxon>Alphaproteobacteria</taxon>
        <taxon>Rhodobacterales</taxon>
        <taxon>Paracoccaceae</taxon>
        <taxon>Pseudooceanicola</taxon>
    </lineage>
</organism>
<dbReference type="EMBL" id="OBEA01000004">
    <property type="protein sequence ID" value="SNY53222.1"/>
    <property type="molecule type" value="Genomic_DNA"/>
</dbReference>
<reference evidence="1 4" key="2">
    <citation type="journal article" date="2018" name="Int. J. Syst. Evol. Microbiol.">
        <title>Pseudooceanicola lipolyticus sp. nov., a marine alphaproteobacterium, reclassification of Oceanicola flagellatus as Pseudooceanicola flagellatus comb. nov. and emended description of the genus Pseudooceanicola.</title>
        <authorList>
            <person name="Huang M.-M."/>
            <person name="Guo L.-L."/>
            <person name="Wu Y.-H."/>
            <person name="Lai Q.-L."/>
            <person name="Shao Z.-Z."/>
            <person name="Wang C.-S."/>
            <person name="Wu M."/>
            <person name="Xu X.-W."/>
        </authorList>
    </citation>
    <scope>NUCLEOTIDE SEQUENCE [LARGE SCALE GENOMIC DNA]</scope>
    <source>
        <strain evidence="1 4">Ar-45</strain>
    </source>
</reference>
<dbReference type="EMBL" id="PGTD01000023">
    <property type="protein sequence ID" value="PJE25696.1"/>
    <property type="molecule type" value="Genomic_DNA"/>
</dbReference>
<evidence type="ECO:0000313" key="4">
    <source>
        <dbReference type="Proteomes" id="UP000231702"/>
    </source>
</evidence>
<gene>
    <name evidence="1" type="ORF">CVM39_18465</name>
    <name evidence="2" type="ORF">SAMN06297129_2526</name>
</gene>
<keyword evidence="4" id="KW-1185">Reference proteome</keyword>
<protein>
    <submittedName>
        <fullName evidence="2">Uncharacterized protein</fullName>
    </submittedName>
</protein>
<dbReference type="RefSeq" id="WP_097146249.1">
    <property type="nucleotide sequence ID" value="NZ_OBEA01000004.1"/>
</dbReference>
<name>A0A285IZ11_9RHOB</name>